<accession>W1J6M2</accession>
<feature type="domain" description="DUF7716" evidence="1">
    <location>
        <begin position="4"/>
        <end position="106"/>
    </location>
</feature>
<evidence type="ECO:0000313" key="2">
    <source>
        <dbReference type="EMBL" id="CDL85125.1"/>
    </source>
</evidence>
<evidence type="ECO:0000259" key="1">
    <source>
        <dbReference type="Pfam" id="PF24832"/>
    </source>
</evidence>
<gene>
    <name evidence="2" type="ORF">XSR1_600008</name>
</gene>
<evidence type="ECO:0000313" key="3">
    <source>
        <dbReference type="Proteomes" id="UP000019202"/>
    </source>
</evidence>
<proteinExistence type="predicted"/>
<dbReference type="RefSeq" id="WP_038241173.1">
    <property type="nucleotide sequence ID" value="NZ_CAWLWS010000122.1"/>
</dbReference>
<protein>
    <recommendedName>
        <fullName evidence="1">DUF7716 domain-containing protein</fullName>
    </recommendedName>
</protein>
<keyword evidence="3" id="KW-1185">Reference proteome</keyword>
<dbReference type="Proteomes" id="UP000019202">
    <property type="component" value="Unassembled WGS sequence"/>
</dbReference>
<name>W1J6M2_9GAMM</name>
<dbReference type="EMBL" id="CBXF010000122">
    <property type="protein sequence ID" value="CDL85125.1"/>
    <property type="molecule type" value="Genomic_DNA"/>
</dbReference>
<sequence length="106" mass="12287">MNLVSISKVLLFPEDNPEGWFYLPPDDSRWNLKTEGVFSLDSVDFHYDSDEFLPVQAKEGGWIETLDNASIEEIIENARIQLGNPSINELFNAFLFYFQDDAFIEF</sequence>
<reference evidence="2" key="1">
    <citation type="submission" date="2013-11" db="EMBL/GenBank/DDBJ databases">
        <title>Draft genome sequence and annotation of the entomopathogenic bacteria, Xenorhabdus cabanillasi strain JM26 and Xenorhabdus szentirmai strain DSM 16338.</title>
        <authorList>
            <person name="Gualtieri M."/>
            <person name="Ogier J.C."/>
            <person name="Pages S."/>
            <person name="Givaudan A."/>
            <person name="Gaudriault S."/>
        </authorList>
    </citation>
    <scope>NUCLEOTIDE SEQUENCE [LARGE SCALE GENOMIC DNA]</scope>
    <source>
        <strain evidence="2">DSM 16338</strain>
    </source>
</reference>
<dbReference type="InterPro" id="IPR056133">
    <property type="entry name" value="DUF7716"/>
</dbReference>
<comment type="caution">
    <text evidence="2">The sequence shown here is derived from an EMBL/GenBank/DDBJ whole genome shotgun (WGS) entry which is preliminary data.</text>
</comment>
<dbReference type="STRING" id="1427518.XSR1_600008"/>
<dbReference type="OrthoDB" id="6425046at2"/>
<dbReference type="Pfam" id="PF24832">
    <property type="entry name" value="DUF7716"/>
    <property type="match status" value="1"/>
</dbReference>
<organism evidence="2 3">
    <name type="scientific">Xenorhabdus szentirmaii DSM 16338</name>
    <dbReference type="NCBI Taxonomy" id="1427518"/>
    <lineage>
        <taxon>Bacteria</taxon>
        <taxon>Pseudomonadati</taxon>
        <taxon>Pseudomonadota</taxon>
        <taxon>Gammaproteobacteria</taxon>
        <taxon>Enterobacterales</taxon>
        <taxon>Morganellaceae</taxon>
        <taxon>Xenorhabdus</taxon>
    </lineage>
</organism>
<dbReference type="AlphaFoldDB" id="W1J6M2"/>